<dbReference type="EMBL" id="AP019779">
    <property type="protein sequence ID" value="BBL61511.1"/>
    <property type="molecule type" value="Genomic_DNA"/>
</dbReference>
<evidence type="ECO:0000313" key="1">
    <source>
        <dbReference type="EMBL" id="BBL61511.1"/>
    </source>
</evidence>
<evidence type="ECO:0000313" key="2">
    <source>
        <dbReference type="Proteomes" id="UP000825015"/>
    </source>
</evidence>
<gene>
    <name evidence="1" type="ORF">MarbSA_05510</name>
</gene>
<keyword evidence="2" id="KW-1185">Reference proteome</keyword>
<accession>A0ACA8R1S9</accession>
<reference evidence="1" key="1">
    <citation type="submission" date="2019-06" db="EMBL/GenBank/DDBJ databases">
        <title>Complete genome sequence of Methanobrevibacter arboriphilus strain SA.</title>
        <authorList>
            <person name="Asakawa S."/>
        </authorList>
    </citation>
    <scope>NUCLEOTIDE SEQUENCE</scope>
    <source>
        <strain evidence="1">SA</strain>
    </source>
</reference>
<dbReference type="Proteomes" id="UP000825015">
    <property type="component" value="Chromosome"/>
</dbReference>
<proteinExistence type="predicted"/>
<protein>
    <submittedName>
        <fullName evidence="1">Uncharacterized protein</fullName>
    </submittedName>
</protein>
<name>A0ACA8R1S9_METAZ</name>
<sequence length="425" mass="46695">MTTTLDKITNQEAAFKNMTNIKDGKAILSPEHLGQFLAYAALDNIMLAGSKPELMNAPEKNLNRAGIVGRVLTNGYDDDGNTRELGETEKKSLSFGANTLIARKLKACAKIQDEDIEDNITGEGLVQFLLSEMGRAIGEDLSLYTAFGDSDLTKSQDPLLCISDGWFKKAAHQLEVGTDFDMGGANQVERLFNTAIKKLSPRFRKRDKLVFYVPFEVEDAYRELLASRQTGLGDATQIGFAELKYKQISIKNPNALDDPEVRELIASGKMMLTDPKNLAWGIRKNMSIEPERKAGLERTDYWFRVRGDMDMYFREGAVTTTIPLDILEESLIADGGDISPIETIPTVPVFVKDSSDNPIDGAKAVLKNSDNVTRQVTVGVDGKGVLNSVVAGDWTATVTATGYETLIEPVTINDDTEISFTLTAE</sequence>
<organism evidence="1 2">
    <name type="scientific">Methanobrevibacter arboriphilus</name>
    <dbReference type="NCBI Taxonomy" id="39441"/>
    <lineage>
        <taxon>Archaea</taxon>
        <taxon>Methanobacteriati</taxon>
        <taxon>Methanobacteriota</taxon>
        <taxon>Methanomada group</taxon>
        <taxon>Methanobacteria</taxon>
        <taxon>Methanobacteriales</taxon>
        <taxon>Methanobacteriaceae</taxon>
        <taxon>Methanobrevibacter</taxon>
    </lineage>
</organism>